<feature type="transmembrane region" description="Helical" evidence="1">
    <location>
        <begin position="91"/>
        <end position="111"/>
    </location>
</feature>
<keyword evidence="1" id="KW-0812">Transmembrane</keyword>
<dbReference type="Proteomes" id="UP001589568">
    <property type="component" value="Unassembled WGS sequence"/>
</dbReference>
<evidence type="ECO:0000256" key="1">
    <source>
        <dbReference type="SAM" id="Phobius"/>
    </source>
</evidence>
<reference evidence="2 3" key="1">
    <citation type="submission" date="2024-09" db="EMBL/GenBank/DDBJ databases">
        <authorList>
            <person name="Sun Q."/>
            <person name="Mori K."/>
        </authorList>
    </citation>
    <scope>NUCLEOTIDE SEQUENCE [LARGE SCALE GENOMIC DNA]</scope>
    <source>
        <strain evidence="2 3">JCM 3324</strain>
    </source>
</reference>
<name>A0ABV5NV30_9ACTN</name>
<keyword evidence="1" id="KW-0472">Membrane</keyword>
<feature type="transmembrane region" description="Helical" evidence="1">
    <location>
        <begin position="56"/>
        <end position="79"/>
    </location>
</feature>
<evidence type="ECO:0000313" key="3">
    <source>
        <dbReference type="Proteomes" id="UP001589568"/>
    </source>
</evidence>
<feature type="transmembrane region" description="Helical" evidence="1">
    <location>
        <begin position="23"/>
        <end position="44"/>
    </location>
</feature>
<dbReference type="EMBL" id="JBHMCF010000037">
    <property type="protein sequence ID" value="MFB9474194.1"/>
    <property type="molecule type" value="Genomic_DNA"/>
</dbReference>
<keyword evidence="3" id="KW-1185">Reference proteome</keyword>
<keyword evidence="1" id="KW-1133">Transmembrane helix</keyword>
<proteinExistence type="predicted"/>
<evidence type="ECO:0000313" key="2">
    <source>
        <dbReference type="EMBL" id="MFB9474194.1"/>
    </source>
</evidence>
<sequence length="133" mass="14798">MEKVETAETEGPSSQGRKPVSTVVRVVSAVGLYGLFILVLFALYKVVAQARGDAEMTVLSDVVGFSLCPGLSMLALAFVVERVSYRLRDVFMLLIPGYGLIWAGVIMWRLAYLPHRDWPERAPQPRRSARSSR</sequence>
<accession>A0ABV5NV30</accession>
<organism evidence="2 3">
    <name type="scientific">Nonomuraea salmonea</name>
    <dbReference type="NCBI Taxonomy" id="46181"/>
    <lineage>
        <taxon>Bacteria</taxon>
        <taxon>Bacillati</taxon>
        <taxon>Actinomycetota</taxon>
        <taxon>Actinomycetes</taxon>
        <taxon>Streptosporangiales</taxon>
        <taxon>Streptosporangiaceae</taxon>
        <taxon>Nonomuraea</taxon>
    </lineage>
</organism>
<dbReference type="RefSeq" id="WP_345409064.1">
    <property type="nucleotide sequence ID" value="NZ_BAAAXS010000001.1"/>
</dbReference>
<gene>
    <name evidence="2" type="ORF">ACFFR3_32250</name>
</gene>
<comment type="caution">
    <text evidence="2">The sequence shown here is derived from an EMBL/GenBank/DDBJ whole genome shotgun (WGS) entry which is preliminary data.</text>
</comment>
<protein>
    <submittedName>
        <fullName evidence="2">Uncharacterized protein</fullName>
    </submittedName>
</protein>